<dbReference type="SUPFAM" id="SSF88713">
    <property type="entry name" value="Glycoside hydrolase/deacetylase"/>
    <property type="match status" value="1"/>
</dbReference>
<evidence type="ECO:0000256" key="10">
    <source>
        <dbReference type="ARBA" id="ARBA00022989"/>
    </source>
</evidence>
<dbReference type="PANTHER" id="PTHR11607:SF3">
    <property type="entry name" value="LYSOSOMAL ALPHA-MANNOSIDASE"/>
    <property type="match status" value="1"/>
</dbReference>
<evidence type="ECO:0000313" key="22">
    <source>
        <dbReference type="Proteomes" id="UP000318571"/>
    </source>
</evidence>
<keyword evidence="13" id="KW-1015">Disulfide bond</keyword>
<keyword evidence="11" id="KW-0333">Golgi apparatus</keyword>
<comment type="caution">
    <text evidence="21">The sequence shown here is derived from an EMBL/GenBank/DDBJ whole genome shotgun (WGS) entry which is preliminary data.</text>
</comment>
<dbReference type="GO" id="GO:0006491">
    <property type="term" value="P:N-glycan processing"/>
    <property type="evidence" value="ECO:0007669"/>
    <property type="project" value="TreeGrafter"/>
</dbReference>
<keyword evidence="14 17" id="KW-0326">Glycosidase</keyword>
<comment type="similarity">
    <text evidence="3 17">Belongs to the glycosyl hydrolase 38 family.</text>
</comment>
<dbReference type="GO" id="GO:0030246">
    <property type="term" value="F:carbohydrate binding"/>
    <property type="evidence" value="ECO:0007669"/>
    <property type="project" value="InterPro"/>
</dbReference>
<feature type="coiled-coil region" evidence="18">
    <location>
        <begin position="36"/>
        <end position="91"/>
    </location>
</feature>
<evidence type="ECO:0000256" key="7">
    <source>
        <dbReference type="ARBA" id="ARBA00022801"/>
    </source>
</evidence>
<reference evidence="21 22" key="1">
    <citation type="journal article" date="2018" name="Nat. Ecol. Evol.">
        <title>Genomic signatures of mitonuclear coevolution across populations of Tigriopus californicus.</title>
        <authorList>
            <person name="Barreto F.S."/>
            <person name="Watson E.T."/>
            <person name="Lima T.G."/>
            <person name="Willett C.S."/>
            <person name="Edmands S."/>
            <person name="Li W."/>
            <person name="Burton R.S."/>
        </authorList>
    </citation>
    <scope>NUCLEOTIDE SEQUENCE [LARGE SCALE GENOMIC DNA]</scope>
    <source>
        <strain evidence="21 22">San Diego</strain>
    </source>
</reference>
<dbReference type="OrthoDB" id="10261055at2759"/>
<accession>A0A553NSB6</accession>
<dbReference type="CDD" id="cd10809">
    <property type="entry name" value="GH38N_AMII_GMII_SfManIII_like"/>
    <property type="match status" value="1"/>
</dbReference>
<dbReference type="Pfam" id="PF01074">
    <property type="entry name" value="Glyco_hydro_38N"/>
    <property type="match status" value="1"/>
</dbReference>
<evidence type="ECO:0000256" key="15">
    <source>
        <dbReference type="ARBA" id="ARBA00059516"/>
    </source>
</evidence>
<dbReference type="EC" id="3.2.1.-" evidence="17"/>
<organism evidence="21 22">
    <name type="scientific">Tigriopus californicus</name>
    <name type="common">Marine copepod</name>
    <dbReference type="NCBI Taxonomy" id="6832"/>
    <lineage>
        <taxon>Eukaryota</taxon>
        <taxon>Metazoa</taxon>
        <taxon>Ecdysozoa</taxon>
        <taxon>Arthropoda</taxon>
        <taxon>Crustacea</taxon>
        <taxon>Multicrustacea</taxon>
        <taxon>Hexanauplia</taxon>
        <taxon>Copepoda</taxon>
        <taxon>Harpacticoida</taxon>
        <taxon>Harpacticidae</taxon>
        <taxon>Tigriopus</taxon>
    </lineage>
</organism>
<dbReference type="GO" id="GO:0006013">
    <property type="term" value="P:mannose metabolic process"/>
    <property type="evidence" value="ECO:0007669"/>
    <property type="project" value="InterPro"/>
</dbReference>
<keyword evidence="7 17" id="KW-0378">Hydrolase</keyword>
<comment type="subcellular location">
    <subcellularLocation>
        <location evidence="1">Golgi apparatus membrane</location>
        <topology evidence="1">Single-pass type II membrane protein</topology>
    </subcellularLocation>
</comment>
<dbReference type="Gene3D" id="3.20.110.10">
    <property type="entry name" value="Glycoside hydrolase 38, N terminal domain"/>
    <property type="match status" value="1"/>
</dbReference>
<dbReference type="InterPro" id="IPR011013">
    <property type="entry name" value="Gal_mutarotase_sf_dom"/>
</dbReference>
<dbReference type="GO" id="GO:0046872">
    <property type="term" value="F:metal ion binding"/>
    <property type="evidence" value="ECO:0007669"/>
    <property type="project" value="UniProtKB-KW"/>
</dbReference>
<evidence type="ECO:0000256" key="18">
    <source>
        <dbReference type="SAM" id="Coils"/>
    </source>
</evidence>
<evidence type="ECO:0000259" key="20">
    <source>
        <dbReference type="SMART" id="SM00872"/>
    </source>
</evidence>
<dbReference type="InterPro" id="IPR015341">
    <property type="entry name" value="Glyco_hydro_38_cen"/>
</dbReference>
<dbReference type="Proteomes" id="UP000318571">
    <property type="component" value="Chromosome 1"/>
</dbReference>
<dbReference type="InterPro" id="IPR011330">
    <property type="entry name" value="Glyco_hydro/deAcase_b/a-brl"/>
</dbReference>
<dbReference type="SMART" id="SM00872">
    <property type="entry name" value="Alpha-mann_mid"/>
    <property type="match status" value="1"/>
</dbReference>
<comment type="pathway">
    <text evidence="2">Protein modification; protein glycosylation.</text>
</comment>
<dbReference type="InterPro" id="IPR013780">
    <property type="entry name" value="Glyco_hydro_b"/>
</dbReference>
<dbReference type="SUPFAM" id="SSF88688">
    <property type="entry name" value="Families 57/38 glycoside transferase middle domain"/>
    <property type="match status" value="1"/>
</dbReference>
<evidence type="ECO:0000256" key="2">
    <source>
        <dbReference type="ARBA" id="ARBA00004922"/>
    </source>
</evidence>
<name>A0A553NSB6_TIGCA</name>
<keyword evidence="6 17" id="KW-0479">Metal-binding</keyword>
<sequence length="1155" mass="132066">MRIRRTNALLGALLVIGLTFMMYLVMDTINLQLDDVELQKLELGSLEGKLKSLENDLLFNQKTIHQIKETVKEIRQEQSQIREQAKTIRSKGQSAVNKTFASIFKADYEFAQNQPNTCDIRMADVYQELTFDNPDGGVWKQGWDIQYDPIGARDPAQKLQVIIMPHSHNDPGWIKTFEKYYLDQTKHIFDNMVPKLLANPKRKFIWAEISYLSMWWPSQTSETRNNFKKLLNNGQLEIVTGGWVMNDEANTHYTAIIEQLITGHEWLKLNLDGYKPNNGWAIDPFGYTPTMAYLLKRIGFDGMLIQRTHYSVKKHFAHSQDLEFMWRQHWDHEDTTDMMTHMMPFYSYDIPHTCGPDPKICCQFDFDRLPGGIAGCPWRIPPKPITDANVAERSRTLLDQYRKKASLYKSNVVLIPLGDDFRYDTAREWDRQFENYEKIIDYINQTPELNAEVQFGTLEDYFSALRDASKAKTGTETGLLKSLSGDFFTYADRDDHYWSGYFTSRPFYKNLDRVLAGWLRSAEILYSIMWAEMEYVGSDVMAVAEPLMENLMIGRQSLALFQHHDGITGTAKNHVVDDYGARMLQSIQGLQEVIAGAAHYLLTPSKSFYKAPDKDSIFFDLDENRASHSSEATPSILQIGSQQEKSKVVIFNSHARRRSEIVSIRVSLPNIRVYKVTNIEGEDEEEPIPCQLSPVFDDQGQILNSEYQLTFLAQVKGLGLHSYYIQQLRQEDGRNTDMDVATIRIHNSAKHPFQVAPFSEVSVLQQGEPFDLQNGYVQAHFDANGILQAWTNLDEKQKSEMKLDFIIYGTRKSGDKSGAYLFLPDGPSKVMKVESPVVRVIQGKILSYVEVFLPFCRHIVALKSSPGEDGTGLQIENHVDIARYNNFEIAMRLSSDIKSGQEFLTDLNGFQMMRRQRMDKIPLQANFYPVASMAYIEDETSRMTLISAQPLGGSSMAPGQIEIMLDRRLMQDDNRGLFQGVTDNHVTPHVFYLLLERKLGNCQDEAKDPQASYPSLLASQMRHTLLNPMKRLLWVGKNHAIDGFSKSYEPLEKDIPCDIHVVNLRTMQKTAIKTEPGDESALIVHRQGFNGCYKPVGMTCSTNGGKISLEELFPELYSSSVNQMSLSLLYDGLKVEKGFTVSIKPMEIYSFLLKR</sequence>
<keyword evidence="9" id="KW-0735">Signal-anchor</keyword>
<dbReference type="FunFam" id="2.70.98.30:FF:000002">
    <property type="entry name" value="Alpha-mannosidase"/>
    <property type="match status" value="1"/>
</dbReference>
<evidence type="ECO:0000256" key="12">
    <source>
        <dbReference type="ARBA" id="ARBA00023136"/>
    </source>
</evidence>
<comment type="cofactor">
    <cofactor evidence="17">
        <name>Zn(2+)</name>
        <dbReference type="ChEBI" id="CHEBI:29105"/>
    </cofactor>
    <text evidence="17">Binds 1 zinc ion per subunit.</text>
</comment>
<dbReference type="PANTHER" id="PTHR11607">
    <property type="entry name" value="ALPHA-MANNOSIDASE"/>
    <property type="match status" value="1"/>
</dbReference>
<evidence type="ECO:0000256" key="11">
    <source>
        <dbReference type="ARBA" id="ARBA00023034"/>
    </source>
</evidence>
<dbReference type="InterPro" id="IPR011682">
    <property type="entry name" value="Glyco_hydro_38_C"/>
</dbReference>
<keyword evidence="18" id="KW-0175">Coiled coil</keyword>
<dbReference type="EMBL" id="VCGU01000010">
    <property type="protein sequence ID" value="TRY68325.1"/>
    <property type="molecule type" value="Genomic_DNA"/>
</dbReference>
<comment type="catalytic activity">
    <reaction evidence="16">
        <text>N(4)-{beta-D-GlcNAc-(1-&gt;2)-alpha-D-Man-(1-&gt;3)-[alpha-D-Man-(1-&gt;3)-[alpha-D-Man-(1-&gt;6)]-alpha-D-Man-(1-&gt;6)]-beta-D-Man-(1-&gt;4)-beta-D-GlcNAc-(1-&gt;4)-beta-D-GlcNAc}-L-asparaginyl-[protein] + 2 H2O = 2 alpha-D-mannopyranose + an N(4)-{beta-D-GlcNAc-(1-&gt;2)-alpha-D-Man-(1-&gt;3)-[alpha-D-Man-(1-&gt;6)]-beta-D-Man-(1-&gt;4)-beta-D-GlcNAc-(1-&gt;4)-beta-D-GlcNAc}-L-asparaginyl-[protein]</text>
        <dbReference type="Rhea" id="RHEA:56052"/>
        <dbReference type="Rhea" id="RHEA-COMP:14368"/>
        <dbReference type="Rhea" id="RHEA-COMP:14369"/>
        <dbReference type="ChEBI" id="CHEBI:15377"/>
        <dbReference type="ChEBI" id="CHEBI:28729"/>
        <dbReference type="ChEBI" id="CHEBI:60615"/>
        <dbReference type="ChEBI" id="CHEBI:60625"/>
        <dbReference type="EC" id="3.2.1.114"/>
    </reaction>
</comment>
<dbReference type="InterPro" id="IPR037094">
    <property type="entry name" value="Glyco_hydro_38_cen_sf"/>
</dbReference>
<dbReference type="InterPro" id="IPR027291">
    <property type="entry name" value="Glyco_hydro_38_N_sf"/>
</dbReference>
<dbReference type="SUPFAM" id="SSF74650">
    <property type="entry name" value="Galactose mutarotase-like"/>
    <property type="match status" value="1"/>
</dbReference>
<evidence type="ECO:0000256" key="3">
    <source>
        <dbReference type="ARBA" id="ARBA00009792"/>
    </source>
</evidence>
<dbReference type="InterPro" id="IPR050843">
    <property type="entry name" value="Glycosyl_Hydrlase_38"/>
</dbReference>
<evidence type="ECO:0000256" key="14">
    <source>
        <dbReference type="ARBA" id="ARBA00023295"/>
    </source>
</evidence>
<dbReference type="Pfam" id="PF07748">
    <property type="entry name" value="Glyco_hydro_38C"/>
    <property type="match status" value="1"/>
</dbReference>
<dbReference type="AlphaFoldDB" id="A0A553NSB6"/>
<evidence type="ECO:0000256" key="17">
    <source>
        <dbReference type="RuleBase" id="RU361199"/>
    </source>
</evidence>
<dbReference type="FunFam" id="1.20.1270.50:FF:000001">
    <property type="entry name" value="Alpha-mannosidase"/>
    <property type="match status" value="1"/>
</dbReference>
<feature type="transmembrane region" description="Helical" evidence="19">
    <location>
        <begin position="7"/>
        <end position="26"/>
    </location>
</feature>
<dbReference type="GO" id="GO:0004572">
    <property type="term" value="F:mannosyl-oligosaccharide 1,3-1,6-alpha-mannosidase activity"/>
    <property type="evidence" value="ECO:0007669"/>
    <property type="project" value="UniProtKB-EC"/>
</dbReference>
<dbReference type="InterPro" id="IPR028995">
    <property type="entry name" value="Glyco_hydro_57/38_cen_sf"/>
</dbReference>
<keyword evidence="8 17" id="KW-0862">Zinc</keyword>
<dbReference type="GO" id="GO:0000139">
    <property type="term" value="C:Golgi membrane"/>
    <property type="evidence" value="ECO:0007669"/>
    <property type="project" value="UniProtKB-SubCell"/>
</dbReference>
<dbReference type="STRING" id="6832.A0A553NSB6"/>
<evidence type="ECO:0000256" key="16">
    <source>
        <dbReference type="ARBA" id="ARBA00093232"/>
    </source>
</evidence>
<dbReference type="Gene3D" id="1.20.1270.50">
    <property type="entry name" value="Glycoside hydrolase family 38, central domain"/>
    <property type="match status" value="1"/>
</dbReference>
<dbReference type="OMA" id="NTDILCH"/>
<comment type="function">
    <text evidence="15">Catalyzes the first committed step in the biosynthesis of complex N-glycans. It controls conversion of high mannose to complex N-glycans; the final hydrolytic step in the N-glycan maturation pathway.</text>
</comment>
<evidence type="ECO:0000256" key="4">
    <source>
        <dbReference type="ARBA" id="ARBA00011748"/>
    </source>
</evidence>
<evidence type="ECO:0000256" key="8">
    <source>
        <dbReference type="ARBA" id="ARBA00022833"/>
    </source>
</evidence>
<dbReference type="Pfam" id="PF09261">
    <property type="entry name" value="Alpha-mann_mid"/>
    <property type="match status" value="1"/>
</dbReference>
<evidence type="ECO:0000256" key="9">
    <source>
        <dbReference type="ARBA" id="ARBA00022968"/>
    </source>
</evidence>
<keyword evidence="12 19" id="KW-0472">Membrane</keyword>
<proteinExistence type="inferred from homology"/>
<dbReference type="Gene3D" id="2.60.40.1180">
    <property type="entry name" value="Golgi alpha-mannosidase II"/>
    <property type="match status" value="1"/>
</dbReference>
<feature type="domain" description="Glycoside hydrolase family 38 central" evidence="20">
    <location>
        <begin position="496"/>
        <end position="583"/>
    </location>
</feature>
<gene>
    <name evidence="21" type="ORF">TCAL_04678</name>
</gene>
<evidence type="ECO:0000313" key="21">
    <source>
        <dbReference type="EMBL" id="TRY68325.1"/>
    </source>
</evidence>
<evidence type="ECO:0000256" key="1">
    <source>
        <dbReference type="ARBA" id="ARBA00004323"/>
    </source>
</evidence>
<dbReference type="FunFam" id="3.20.110.10:FF:000003">
    <property type="entry name" value="Alpha-mannosidase"/>
    <property type="match status" value="1"/>
</dbReference>
<comment type="subunit">
    <text evidence="4">Homodimer; disulfide-linked.</text>
</comment>
<dbReference type="Gene3D" id="2.70.98.30">
    <property type="entry name" value="Golgi alpha-mannosidase II, domain 4"/>
    <property type="match status" value="1"/>
</dbReference>
<keyword evidence="10 19" id="KW-1133">Transmembrane helix</keyword>
<evidence type="ECO:0000256" key="13">
    <source>
        <dbReference type="ARBA" id="ARBA00023157"/>
    </source>
</evidence>
<evidence type="ECO:0000256" key="19">
    <source>
        <dbReference type="SAM" id="Phobius"/>
    </source>
</evidence>
<keyword evidence="5 19" id="KW-0812">Transmembrane</keyword>
<evidence type="ECO:0000256" key="6">
    <source>
        <dbReference type="ARBA" id="ARBA00022723"/>
    </source>
</evidence>
<dbReference type="InterPro" id="IPR000602">
    <property type="entry name" value="Glyco_hydro_38_N"/>
</dbReference>
<evidence type="ECO:0000256" key="5">
    <source>
        <dbReference type="ARBA" id="ARBA00022692"/>
    </source>
</evidence>
<keyword evidence="22" id="KW-1185">Reference proteome</keyword>
<protein>
    <recommendedName>
        <fullName evidence="17">Alpha-mannosidase</fullName>
        <ecNumber evidence="17">3.2.1.-</ecNumber>
    </recommendedName>
</protein>